<gene>
    <name evidence="2" type="ORF">MRX98_10260</name>
</gene>
<keyword evidence="1" id="KW-0732">Signal</keyword>
<evidence type="ECO:0000313" key="3">
    <source>
        <dbReference type="Proteomes" id="UP001165427"/>
    </source>
</evidence>
<organism evidence="2 3">
    <name type="scientific">Desulfatitalea alkaliphila</name>
    <dbReference type="NCBI Taxonomy" id="2929485"/>
    <lineage>
        <taxon>Bacteria</taxon>
        <taxon>Pseudomonadati</taxon>
        <taxon>Thermodesulfobacteriota</taxon>
        <taxon>Desulfobacteria</taxon>
        <taxon>Desulfobacterales</taxon>
        <taxon>Desulfosarcinaceae</taxon>
        <taxon>Desulfatitalea</taxon>
    </lineage>
</organism>
<dbReference type="AlphaFoldDB" id="A0AA41UIN1"/>
<dbReference type="Pfam" id="PF03843">
    <property type="entry name" value="Slp"/>
    <property type="match status" value="1"/>
</dbReference>
<dbReference type="EMBL" id="JALJRB010000009">
    <property type="protein sequence ID" value="MCJ8500955.1"/>
    <property type="molecule type" value="Genomic_DNA"/>
</dbReference>
<keyword evidence="3" id="KW-1185">Reference proteome</keyword>
<keyword evidence="2" id="KW-0449">Lipoprotein</keyword>
<evidence type="ECO:0000256" key="1">
    <source>
        <dbReference type="SAM" id="SignalP"/>
    </source>
</evidence>
<proteinExistence type="predicted"/>
<evidence type="ECO:0000313" key="2">
    <source>
        <dbReference type="EMBL" id="MCJ8500955.1"/>
    </source>
</evidence>
<sequence>MKALLKVICLVSWLILSACSIMPADVEQTALPPMDFQELVQNARAHRGQMVIVGGYVVQVENHTDHTRITALEVPLGFRREPVERDRSRGRLILIYDGFIDPEVYTEGRKFTAAGYLLGSSAVDPEPEPFPYLRIAVETLHLWSEQQPVRYEPYYRDPWMYPYGHPWWWRHPYWWW</sequence>
<dbReference type="PANTHER" id="PTHR37530:SF1">
    <property type="entry name" value="OUTER MEMBRANE PROTEIN SLP"/>
    <property type="match status" value="1"/>
</dbReference>
<dbReference type="PROSITE" id="PS51257">
    <property type="entry name" value="PROKAR_LIPOPROTEIN"/>
    <property type="match status" value="1"/>
</dbReference>
<dbReference type="InterPro" id="IPR004658">
    <property type="entry name" value="OMP_Slp"/>
</dbReference>
<dbReference type="PANTHER" id="PTHR37530">
    <property type="entry name" value="OUTER MEMBRANE PROTEIN SLP"/>
    <property type="match status" value="1"/>
</dbReference>
<accession>A0AA41UIN1</accession>
<feature type="chain" id="PRO_5041347526" evidence="1">
    <location>
        <begin position="25"/>
        <end position="176"/>
    </location>
</feature>
<dbReference type="PIRSF" id="PIRSF004982">
    <property type="entry name" value="SlP"/>
    <property type="match status" value="1"/>
</dbReference>
<name>A0AA41UIN1_9BACT</name>
<dbReference type="GO" id="GO:0019867">
    <property type="term" value="C:outer membrane"/>
    <property type="evidence" value="ECO:0007669"/>
    <property type="project" value="InterPro"/>
</dbReference>
<dbReference type="Proteomes" id="UP001165427">
    <property type="component" value="Unassembled WGS sequence"/>
</dbReference>
<protein>
    <submittedName>
        <fullName evidence="2">Slp family lipoprotein</fullName>
    </submittedName>
</protein>
<comment type="caution">
    <text evidence="2">The sequence shown here is derived from an EMBL/GenBank/DDBJ whole genome shotgun (WGS) entry which is preliminary data.</text>
</comment>
<dbReference type="RefSeq" id="WP_246906865.1">
    <property type="nucleotide sequence ID" value="NZ_JALJRB010000009.1"/>
</dbReference>
<reference evidence="2" key="1">
    <citation type="submission" date="2022-04" db="EMBL/GenBank/DDBJ databases">
        <title>Desulfatitalea alkaliphila sp. nov., a novel anaerobic sulfate-reducing bacterium isolated from terrestrial mud volcano, Taman Peninsula, Russia.</title>
        <authorList>
            <person name="Khomyakova M.A."/>
            <person name="Merkel A.Y."/>
            <person name="Slobodkin A.I."/>
        </authorList>
    </citation>
    <scope>NUCLEOTIDE SEQUENCE</scope>
    <source>
        <strain evidence="2">M08but</strain>
    </source>
</reference>
<feature type="signal peptide" evidence="1">
    <location>
        <begin position="1"/>
        <end position="24"/>
    </location>
</feature>